<dbReference type="Gene3D" id="3.60.21.10">
    <property type="match status" value="1"/>
</dbReference>
<accession>J3CLT5</accession>
<reference evidence="1 2" key="1">
    <citation type="journal article" date="2012" name="J. Bacteriol.">
        <title>Twenty-one genome sequences from Pseudomonas species and 19 genome sequences from diverse bacteria isolated from the rhizosphere and endosphere of Populus deltoides.</title>
        <authorList>
            <person name="Brown S.D."/>
            <person name="Utturkar S.M."/>
            <person name="Klingeman D.M."/>
            <person name="Johnson C.M."/>
            <person name="Martin S.L."/>
            <person name="Land M.L."/>
            <person name="Lu T.Y."/>
            <person name="Schadt C.W."/>
            <person name="Doktycz M.J."/>
            <person name="Pelletier D.A."/>
        </authorList>
    </citation>
    <scope>NUCLEOTIDE SEQUENCE [LARGE SCALE GENOMIC DNA]</scope>
    <source>
        <strain evidence="1 2">CF314</strain>
    </source>
</reference>
<dbReference type="AlphaFoldDB" id="J3CLT5"/>
<keyword evidence="2" id="KW-1185">Reference proteome</keyword>
<organism evidence="1 2">
    <name type="scientific">Chryseobacterium populi</name>
    <dbReference type="NCBI Taxonomy" id="1144316"/>
    <lineage>
        <taxon>Bacteria</taxon>
        <taxon>Pseudomonadati</taxon>
        <taxon>Bacteroidota</taxon>
        <taxon>Flavobacteriia</taxon>
        <taxon>Flavobacteriales</taxon>
        <taxon>Weeksellaceae</taxon>
        <taxon>Chryseobacterium group</taxon>
        <taxon>Chryseobacterium</taxon>
    </lineage>
</organism>
<dbReference type="Proteomes" id="UP000007509">
    <property type="component" value="Unassembled WGS sequence"/>
</dbReference>
<evidence type="ECO:0000313" key="2">
    <source>
        <dbReference type="Proteomes" id="UP000007509"/>
    </source>
</evidence>
<evidence type="ECO:0000313" key="1">
    <source>
        <dbReference type="EMBL" id="EJL74209.1"/>
    </source>
</evidence>
<sequence>MIQIVVFSDIHGNLPTLEMALNDIEEEEFVMLLLF</sequence>
<dbReference type="EMBL" id="AKJY01000014">
    <property type="protein sequence ID" value="EJL74209.1"/>
    <property type="molecule type" value="Genomic_DNA"/>
</dbReference>
<gene>
    <name evidence="1" type="ORF">PMI13_00942</name>
</gene>
<proteinExistence type="predicted"/>
<dbReference type="SUPFAM" id="SSF56300">
    <property type="entry name" value="Metallo-dependent phosphatases"/>
    <property type="match status" value="1"/>
</dbReference>
<comment type="caution">
    <text evidence="1">The sequence shown here is derived from an EMBL/GenBank/DDBJ whole genome shotgun (WGS) entry which is preliminary data.</text>
</comment>
<protein>
    <recommendedName>
        <fullName evidence="3">Calcineurin-like phosphoesterase domain-containing protein</fullName>
    </recommendedName>
</protein>
<evidence type="ECO:0008006" key="3">
    <source>
        <dbReference type="Google" id="ProtNLM"/>
    </source>
</evidence>
<name>J3CLT5_9FLAO</name>
<dbReference type="InterPro" id="IPR029052">
    <property type="entry name" value="Metallo-depent_PP-like"/>
</dbReference>